<keyword evidence="13" id="KW-1185">Reference proteome</keyword>
<dbReference type="AlphaFoldDB" id="A0A7C9UUV6"/>
<dbReference type="GO" id="GO:0009236">
    <property type="term" value="P:cobalamin biosynthetic process"/>
    <property type="evidence" value="ECO:0007669"/>
    <property type="project" value="UniProtKB-KW"/>
</dbReference>
<evidence type="ECO:0000313" key="13">
    <source>
        <dbReference type="Proteomes" id="UP000480684"/>
    </source>
</evidence>
<dbReference type="UniPathway" id="UPA00262">
    <property type="reaction ID" value="UER00211"/>
</dbReference>
<feature type="domain" description="Tetrapyrrole methylase" evidence="11">
    <location>
        <begin position="9"/>
        <end position="219"/>
    </location>
</feature>
<evidence type="ECO:0000259" key="11">
    <source>
        <dbReference type="Pfam" id="PF00590"/>
    </source>
</evidence>
<dbReference type="InterPro" id="IPR014777">
    <property type="entry name" value="4pyrrole_Mease_sub1"/>
</dbReference>
<dbReference type="InterPro" id="IPR014776">
    <property type="entry name" value="4pyrrole_Mease_sub2"/>
</dbReference>
<dbReference type="InterPro" id="IPR003043">
    <property type="entry name" value="Uropor_MeTrfase_CS"/>
</dbReference>
<evidence type="ECO:0000256" key="6">
    <source>
        <dbReference type="ARBA" id="ARBA00022691"/>
    </source>
</evidence>
<comment type="caution">
    <text evidence="12">The sequence shown here is derived from an EMBL/GenBank/DDBJ whole genome shotgun (WGS) entry which is preliminary data.</text>
</comment>
<dbReference type="GO" id="GO:0004851">
    <property type="term" value="F:uroporphyrin-III C-methyltransferase activity"/>
    <property type="evidence" value="ECO:0007669"/>
    <property type="project" value="UniProtKB-EC"/>
</dbReference>
<organism evidence="12 13">
    <name type="scientific">Magnetospirillum aberrantis SpK</name>
    <dbReference type="NCBI Taxonomy" id="908842"/>
    <lineage>
        <taxon>Bacteria</taxon>
        <taxon>Pseudomonadati</taxon>
        <taxon>Pseudomonadota</taxon>
        <taxon>Alphaproteobacteria</taxon>
        <taxon>Rhodospirillales</taxon>
        <taxon>Rhodospirillaceae</taxon>
        <taxon>Magnetospirillum</taxon>
    </lineage>
</organism>
<keyword evidence="3" id="KW-0169">Cobalamin biosynthesis</keyword>
<evidence type="ECO:0000256" key="3">
    <source>
        <dbReference type="ARBA" id="ARBA00022573"/>
    </source>
</evidence>
<dbReference type="FunFam" id="3.30.950.10:FF:000001">
    <property type="entry name" value="Siroheme synthase"/>
    <property type="match status" value="1"/>
</dbReference>
<dbReference type="NCBIfam" id="NF004790">
    <property type="entry name" value="PRK06136.1"/>
    <property type="match status" value="1"/>
</dbReference>
<name>A0A7C9UUV6_9PROT</name>
<dbReference type="InterPro" id="IPR006366">
    <property type="entry name" value="CobA/CysG_C"/>
</dbReference>
<accession>A0A7C9UUV6</accession>
<keyword evidence="5 10" id="KW-0808">Transferase</keyword>
<comment type="similarity">
    <text evidence="1 10">Belongs to the precorrin methyltransferase family.</text>
</comment>
<dbReference type="PROSITE" id="PS00840">
    <property type="entry name" value="SUMT_2"/>
    <property type="match status" value="1"/>
</dbReference>
<evidence type="ECO:0000256" key="9">
    <source>
        <dbReference type="ARBA" id="ARBA00060548"/>
    </source>
</evidence>
<evidence type="ECO:0000256" key="5">
    <source>
        <dbReference type="ARBA" id="ARBA00022679"/>
    </source>
</evidence>
<evidence type="ECO:0000256" key="10">
    <source>
        <dbReference type="RuleBase" id="RU003960"/>
    </source>
</evidence>
<dbReference type="InterPro" id="IPR000878">
    <property type="entry name" value="4pyrrol_Mease"/>
</dbReference>
<dbReference type="CDD" id="cd11642">
    <property type="entry name" value="SUMT"/>
    <property type="match status" value="1"/>
</dbReference>
<dbReference type="Gene3D" id="3.40.1010.10">
    <property type="entry name" value="Cobalt-precorrin-4 Transmethylase, Domain 1"/>
    <property type="match status" value="1"/>
</dbReference>
<dbReference type="InterPro" id="IPR035996">
    <property type="entry name" value="4pyrrol_Methylase_sf"/>
</dbReference>
<dbReference type="PANTHER" id="PTHR45790:SF3">
    <property type="entry name" value="S-ADENOSYL-L-METHIONINE-DEPENDENT UROPORPHYRINOGEN III METHYLTRANSFERASE, CHLOROPLASTIC"/>
    <property type="match status" value="1"/>
</dbReference>
<comment type="pathway">
    <text evidence="8">Porphyrin-containing compound metabolism; siroheme biosynthesis; precorrin-2 from uroporphyrinogen III: step 1/1.</text>
</comment>
<dbReference type="GO" id="GO:0019354">
    <property type="term" value="P:siroheme biosynthetic process"/>
    <property type="evidence" value="ECO:0007669"/>
    <property type="project" value="UniProtKB-UniPathway"/>
</dbReference>
<evidence type="ECO:0000256" key="8">
    <source>
        <dbReference type="ARBA" id="ARBA00025705"/>
    </source>
</evidence>
<reference evidence="12 13" key="1">
    <citation type="submission" date="2020-02" db="EMBL/GenBank/DDBJ databases">
        <authorList>
            <person name="Dziuba M."/>
            <person name="Kuznetsov B."/>
            <person name="Mardanov A."/>
            <person name="Ravin N."/>
            <person name="Grouzdev D."/>
        </authorList>
    </citation>
    <scope>NUCLEOTIDE SEQUENCE [LARGE SCALE GENOMIC DNA]</scope>
    <source>
        <strain evidence="12 13">SpK</strain>
    </source>
</reference>
<evidence type="ECO:0000256" key="1">
    <source>
        <dbReference type="ARBA" id="ARBA00005879"/>
    </source>
</evidence>
<gene>
    <name evidence="12" type="primary">cobA</name>
    <name evidence="12" type="ORF">G4223_12895</name>
</gene>
<keyword evidence="6" id="KW-0949">S-adenosyl-L-methionine</keyword>
<dbReference type="PROSITE" id="PS00839">
    <property type="entry name" value="SUMT_1"/>
    <property type="match status" value="1"/>
</dbReference>
<evidence type="ECO:0000256" key="4">
    <source>
        <dbReference type="ARBA" id="ARBA00022603"/>
    </source>
</evidence>
<evidence type="ECO:0000313" key="12">
    <source>
        <dbReference type="EMBL" id="NFV81008.1"/>
    </source>
</evidence>
<dbReference type="EMBL" id="JAAIYP010000038">
    <property type="protein sequence ID" value="NFV81008.1"/>
    <property type="molecule type" value="Genomic_DNA"/>
</dbReference>
<evidence type="ECO:0000256" key="2">
    <source>
        <dbReference type="ARBA" id="ARBA00012162"/>
    </source>
</evidence>
<evidence type="ECO:0000256" key="7">
    <source>
        <dbReference type="ARBA" id="ARBA00023244"/>
    </source>
</evidence>
<keyword evidence="7" id="KW-0627">Porphyrin biosynthesis</keyword>
<dbReference type="NCBIfam" id="TIGR01469">
    <property type="entry name" value="cobA_cysG_Cterm"/>
    <property type="match status" value="1"/>
</dbReference>
<dbReference type="PANTHER" id="PTHR45790">
    <property type="entry name" value="SIROHEME SYNTHASE-RELATED"/>
    <property type="match status" value="1"/>
</dbReference>
<sequence length="262" mass="27593">MLTHEIGSVTLVGAGPGHPDLITVRAVRALAQCQAVVYDRLVGREILDLAHPKAKRVYVGKSCGRHAATQDEINALLVALARQGLDVVRLKGGDPFVFGRGGEEMLHLRAAGIACTVVPGVTAAFGCAAEFDFPLTHRGMASGVRFVTGHMKNDEDLSLDWRGLVDPHTTLVVYMGVSGLAAMLDGLTEAGLSKETPAAIIQNGTRAGQRMVCATAATLNKAARNLNHGMPALVVFGEVVTLSPLWDAQMAELTLPPLCAAQ</sequence>
<protein>
    <recommendedName>
        <fullName evidence="2">uroporphyrinogen-III C-methyltransferase</fullName>
        <ecNumber evidence="2">2.1.1.107</ecNumber>
    </recommendedName>
</protein>
<dbReference type="Proteomes" id="UP000480684">
    <property type="component" value="Unassembled WGS sequence"/>
</dbReference>
<dbReference type="Gene3D" id="3.30.950.10">
    <property type="entry name" value="Methyltransferase, Cobalt-precorrin-4 Transmethylase, Domain 2"/>
    <property type="match status" value="1"/>
</dbReference>
<dbReference type="EC" id="2.1.1.107" evidence="2"/>
<dbReference type="Pfam" id="PF00590">
    <property type="entry name" value="TP_methylase"/>
    <property type="match status" value="1"/>
</dbReference>
<proteinExistence type="inferred from homology"/>
<keyword evidence="4 10" id="KW-0489">Methyltransferase</keyword>
<dbReference type="RefSeq" id="WP_163680246.1">
    <property type="nucleotide sequence ID" value="NZ_JAAIYP010000038.1"/>
</dbReference>
<comment type="pathway">
    <text evidence="9">Cofactor biosynthesis; adenosylcobalamin biosynthesis; precorrin-2 from uroporphyrinogen III: step 1/1.</text>
</comment>
<dbReference type="SUPFAM" id="SSF53790">
    <property type="entry name" value="Tetrapyrrole methylase"/>
    <property type="match status" value="1"/>
</dbReference>
<dbReference type="FunFam" id="3.40.1010.10:FF:000001">
    <property type="entry name" value="Siroheme synthase"/>
    <property type="match status" value="1"/>
</dbReference>
<dbReference type="InterPro" id="IPR050161">
    <property type="entry name" value="Siro_Cobalamin_biosynth"/>
</dbReference>
<dbReference type="GO" id="GO:0032259">
    <property type="term" value="P:methylation"/>
    <property type="evidence" value="ECO:0007669"/>
    <property type="project" value="UniProtKB-KW"/>
</dbReference>